<dbReference type="EMBL" id="CAJNOI010005015">
    <property type="protein sequence ID" value="CAF1557725.1"/>
    <property type="molecule type" value="Genomic_DNA"/>
</dbReference>
<evidence type="ECO:0000313" key="3">
    <source>
        <dbReference type="EMBL" id="CAF1663631.1"/>
    </source>
</evidence>
<reference evidence="3" key="1">
    <citation type="submission" date="2021-02" db="EMBL/GenBank/DDBJ databases">
        <authorList>
            <person name="Nowell W R."/>
        </authorList>
    </citation>
    <scope>NUCLEOTIDE SEQUENCE</scope>
</reference>
<evidence type="ECO:0000256" key="1">
    <source>
        <dbReference type="SAM" id="Phobius"/>
    </source>
</evidence>
<keyword evidence="1" id="KW-1133">Transmembrane helix</keyword>
<keyword evidence="1" id="KW-0812">Transmembrane</keyword>
<dbReference type="OrthoDB" id="10229019at2759"/>
<evidence type="ECO:0000313" key="4">
    <source>
        <dbReference type="Proteomes" id="UP000663832"/>
    </source>
</evidence>
<dbReference type="AlphaFoldDB" id="A0A816FN11"/>
<name>A0A816FN11_9BILA</name>
<accession>A0A816FN11</accession>
<protein>
    <submittedName>
        <fullName evidence="3">Uncharacterized protein</fullName>
    </submittedName>
</protein>
<keyword evidence="4" id="KW-1185">Reference proteome</keyword>
<evidence type="ECO:0000313" key="2">
    <source>
        <dbReference type="EMBL" id="CAF1557725.1"/>
    </source>
</evidence>
<proteinExistence type="predicted"/>
<feature type="transmembrane region" description="Helical" evidence="1">
    <location>
        <begin position="187"/>
        <end position="208"/>
    </location>
</feature>
<gene>
    <name evidence="2" type="ORF">BJG266_LOCUS46714</name>
    <name evidence="3" type="ORF">QVE165_LOCUS63747</name>
</gene>
<dbReference type="EMBL" id="CAJNOM010005415">
    <property type="protein sequence ID" value="CAF1663631.1"/>
    <property type="molecule type" value="Genomic_DNA"/>
</dbReference>
<organism evidence="3 4">
    <name type="scientific">Adineta steineri</name>
    <dbReference type="NCBI Taxonomy" id="433720"/>
    <lineage>
        <taxon>Eukaryota</taxon>
        <taxon>Metazoa</taxon>
        <taxon>Spiralia</taxon>
        <taxon>Gnathifera</taxon>
        <taxon>Rotifera</taxon>
        <taxon>Eurotatoria</taxon>
        <taxon>Bdelloidea</taxon>
        <taxon>Adinetida</taxon>
        <taxon>Adinetidae</taxon>
        <taxon>Adineta</taxon>
    </lineage>
</organism>
<sequence length="222" mass="25159">MNLTNGLLHNNQYISHMLSSTVPCTLLLQWSDGPYSIEIVTEAMYTVNASGDKCYCVLDSTCDIDNLFVTIEGMWSFDLKLDCELDGIRYGCSIMDSVLKSSLMCWFENTCLNQLRTFVSAANLPILPSITPLNSTLSSRYSPNTSIEIIFNEIMIEEWNFSSSYSIYYQKCKPSSCSFTYEKKTSIIYLITIIISLIGGINVILRLFSPLIIKIIFKLFIN</sequence>
<dbReference type="Proteomes" id="UP000663877">
    <property type="component" value="Unassembled WGS sequence"/>
</dbReference>
<keyword evidence="1" id="KW-0472">Membrane</keyword>
<comment type="caution">
    <text evidence="3">The sequence shown here is derived from an EMBL/GenBank/DDBJ whole genome shotgun (WGS) entry which is preliminary data.</text>
</comment>
<dbReference type="Proteomes" id="UP000663832">
    <property type="component" value="Unassembled WGS sequence"/>
</dbReference>